<sequence>MIYGHRKKKAWAYIPTIIVEGIRTNILLIIVIILYLSIFSEDFSTSKAEAHLDLAYFLSVYLIFPVFILIFTNRAYQYMREITVRPSVNVNIEEAERLSVN</sequence>
<keyword evidence="1" id="KW-1133">Transmembrane helix</keyword>
<feature type="transmembrane region" description="Helical" evidence="1">
    <location>
        <begin position="56"/>
        <end position="76"/>
    </location>
</feature>
<feature type="transmembrane region" description="Helical" evidence="1">
    <location>
        <begin position="12"/>
        <end position="36"/>
    </location>
</feature>
<dbReference type="Proteomes" id="UP000887540">
    <property type="component" value="Unplaced"/>
</dbReference>
<organism evidence="2 3">
    <name type="scientific">Acrobeloides nanus</name>
    <dbReference type="NCBI Taxonomy" id="290746"/>
    <lineage>
        <taxon>Eukaryota</taxon>
        <taxon>Metazoa</taxon>
        <taxon>Ecdysozoa</taxon>
        <taxon>Nematoda</taxon>
        <taxon>Chromadorea</taxon>
        <taxon>Rhabditida</taxon>
        <taxon>Tylenchina</taxon>
        <taxon>Cephalobomorpha</taxon>
        <taxon>Cephaloboidea</taxon>
        <taxon>Cephalobidae</taxon>
        <taxon>Acrobeloides</taxon>
    </lineage>
</organism>
<dbReference type="AlphaFoldDB" id="A0A914CMA1"/>
<name>A0A914CMA1_9BILA</name>
<reference evidence="3" key="1">
    <citation type="submission" date="2022-11" db="UniProtKB">
        <authorList>
            <consortium name="WormBaseParasite"/>
        </authorList>
    </citation>
    <scope>IDENTIFICATION</scope>
</reference>
<dbReference type="WBParaSite" id="ACRNAN_scaffold1238.g26347.t1">
    <property type="protein sequence ID" value="ACRNAN_scaffold1238.g26347.t1"/>
    <property type="gene ID" value="ACRNAN_scaffold1238.g26347"/>
</dbReference>
<keyword evidence="1" id="KW-0812">Transmembrane</keyword>
<keyword evidence="1" id="KW-0472">Membrane</keyword>
<proteinExistence type="predicted"/>
<evidence type="ECO:0000313" key="2">
    <source>
        <dbReference type="Proteomes" id="UP000887540"/>
    </source>
</evidence>
<evidence type="ECO:0000313" key="3">
    <source>
        <dbReference type="WBParaSite" id="ACRNAN_scaffold1238.g26347.t1"/>
    </source>
</evidence>
<accession>A0A914CMA1</accession>
<protein>
    <submittedName>
        <fullName evidence="3">Uncharacterized protein</fullName>
    </submittedName>
</protein>
<keyword evidence="2" id="KW-1185">Reference proteome</keyword>
<evidence type="ECO:0000256" key="1">
    <source>
        <dbReference type="SAM" id="Phobius"/>
    </source>
</evidence>